<dbReference type="RefSeq" id="WP_206369152.1">
    <property type="nucleotide sequence ID" value="NZ_CAWPTM010000099.1"/>
</dbReference>
<keyword evidence="3" id="KW-1185">Reference proteome</keyword>
<dbReference type="EMBL" id="JAFHLB010000004">
    <property type="protein sequence ID" value="MBN3577018.1"/>
    <property type="molecule type" value="Genomic_DNA"/>
</dbReference>
<proteinExistence type="predicted"/>
<gene>
    <name evidence="2" type="ORF">JYA62_04960</name>
</gene>
<accession>A0ABS2ZXU7</accession>
<protein>
    <submittedName>
        <fullName evidence="2">Uncharacterized protein</fullName>
    </submittedName>
</protein>
<evidence type="ECO:0000313" key="3">
    <source>
        <dbReference type="Proteomes" id="UP000779070"/>
    </source>
</evidence>
<comment type="caution">
    <text evidence="2">The sequence shown here is derived from an EMBL/GenBank/DDBJ whole genome shotgun (WGS) entry which is preliminary data.</text>
</comment>
<feature type="signal peptide" evidence="1">
    <location>
        <begin position="1"/>
        <end position="20"/>
    </location>
</feature>
<organism evidence="2 3">
    <name type="scientific">Vibrio neptunius</name>
    <dbReference type="NCBI Taxonomy" id="170651"/>
    <lineage>
        <taxon>Bacteria</taxon>
        <taxon>Pseudomonadati</taxon>
        <taxon>Pseudomonadota</taxon>
        <taxon>Gammaproteobacteria</taxon>
        <taxon>Vibrionales</taxon>
        <taxon>Vibrionaceae</taxon>
        <taxon>Vibrio</taxon>
    </lineage>
</organism>
<evidence type="ECO:0000313" key="2">
    <source>
        <dbReference type="EMBL" id="MBN3577018.1"/>
    </source>
</evidence>
<dbReference type="Proteomes" id="UP000779070">
    <property type="component" value="Unassembled WGS sequence"/>
</dbReference>
<evidence type="ECO:0000256" key="1">
    <source>
        <dbReference type="SAM" id="SignalP"/>
    </source>
</evidence>
<sequence>MKKTIFSLSVSTLISVTAVASDNIIGTPQELLPSEDIKSFSMVDLNGDGVDELVFVTENGQLKYAPLIGLGQGLVDSISYQHFKNSSKSYVMNISVKGDRAKNTRLVSSDGSLAIILSGAYICEARMSLQNNKVVARNNSFYDSAYELTYISDDYVVGKMKCSGRNGMEQNELVSFTATRQ</sequence>
<keyword evidence="1" id="KW-0732">Signal</keyword>
<reference evidence="2 3" key="1">
    <citation type="submission" date="2021-02" db="EMBL/GenBank/DDBJ databases">
        <title>Draft Genome Sequences of 5 Vibrio neptunius Strains Isolated From of Bivalve Hatcheries.</title>
        <authorList>
            <person name="Galvis F."/>
            <person name="Barja J.L."/>
            <person name="Lemos M.L."/>
            <person name="Balado M."/>
        </authorList>
    </citation>
    <scope>NUCLEOTIDE SEQUENCE [LARGE SCALE GENOMIC DNA]</scope>
    <source>
        <strain evidence="2 3">PP-145.98</strain>
    </source>
</reference>
<feature type="chain" id="PRO_5046777698" evidence="1">
    <location>
        <begin position="21"/>
        <end position="181"/>
    </location>
</feature>
<name>A0ABS2ZXU7_9VIBR</name>